<evidence type="ECO:0000256" key="1">
    <source>
        <dbReference type="ARBA" id="ARBA00023015"/>
    </source>
</evidence>
<sequence>MIRLNNKTYTCPVDVTLSFIGGKWKILILSHLNIFKDRGFSEIRDNLPGVSEKMLVQQLKELERDQLIEKKVLSLKPLRVQYNLTEKGRSFTPLFEFLSGYGVSYLKENGIDYIKDQHLYK</sequence>
<dbReference type="AlphaFoldDB" id="A0A7K1U4D3"/>
<gene>
    <name evidence="5" type="ORF">GO493_13075</name>
</gene>
<dbReference type="SUPFAM" id="SSF46785">
    <property type="entry name" value="Winged helix' DNA-binding domain"/>
    <property type="match status" value="1"/>
</dbReference>
<dbReference type="InterPro" id="IPR036388">
    <property type="entry name" value="WH-like_DNA-bd_sf"/>
</dbReference>
<dbReference type="Gene3D" id="1.10.10.10">
    <property type="entry name" value="Winged helix-like DNA-binding domain superfamily/Winged helix DNA-binding domain"/>
    <property type="match status" value="1"/>
</dbReference>
<keyword evidence="3" id="KW-0804">Transcription</keyword>
<keyword evidence="6" id="KW-1185">Reference proteome</keyword>
<reference evidence="5 6" key="1">
    <citation type="submission" date="2019-12" db="EMBL/GenBank/DDBJ databases">
        <title>Chitinophaga sp. strain ysch24 (GDMCC 1.1355), whole genome shotgun sequence.</title>
        <authorList>
            <person name="Zhang X."/>
        </authorList>
    </citation>
    <scope>NUCLEOTIDE SEQUENCE [LARGE SCALE GENOMIC DNA]</scope>
    <source>
        <strain evidence="6">ysch24</strain>
    </source>
</reference>
<evidence type="ECO:0000313" key="6">
    <source>
        <dbReference type="Proteomes" id="UP000461730"/>
    </source>
</evidence>
<dbReference type="InterPro" id="IPR036390">
    <property type="entry name" value="WH_DNA-bd_sf"/>
</dbReference>
<evidence type="ECO:0000256" key="2">
    <source>
        <dbReference type="ARBA" id="ARBA00023125"/>
    </source>
</evidence>
<keyword evidence="1" id="KW-0805">Transcription regulation</keyword>
<dbReference type="GO" id="GO:0003677">
    <property type="term" value="F:DNA binding"/>
    <property type="evidence" value="ECO:0007669"/>
    <property type="project" value="UniProtKB-KW"/>
</dbReference>
<dbReference type="InterPro" id="IPR002577">
    <property type="entry name" value="HTH_HxlR"/>
</dbReference>
<dbReference type="PANTHER" id="PTHR33204">
    <property type="entry name" value="TRANSCRIPTIONAL REGULATOR, MARR FAMILY"/>
    <property type="match status" value="1"/>
</dbReference>
<evidence type="ECO:0000313" key="5">
    <source>
        <dbReference type="EMBL" id="MVT09199.1"/>
    </source>
</evidence>
<dbReference type="PANTHER" id="PTHR33204:SF29">
    <property type="entry name" value="TRANSCRIPTIONAL REGULATOR"/>
    <property type="match status" value="1"/>
</dbReference>
<evidence type="ECO:0000259" key="4">
    <source>
        <dbReference type="PROSITE" id="PS51118"/>
    </source>
</evidence>
<comment type="caution">
    <text evidence="5">The sequence shown here is derived from an EMBL/GenBank/DDBJ whole genome shotgun (WGS) entry which is preliminary data.</text>
</comment>
<dbReference type="Pfam" id="PF01638">
    <property type="entry name" value="HxlR"/>
    <property type="match status" value="1"/>
</dbReference>
<proteinExistence type="predicted"/>
<feature type="domain" description="HTH hxlR-type" evidence="4">
    <location>
        <begin position="11"/>
        <end position="110"/>
    </location>
</feature>
<dbReference type="Proteomes" id="UP000461730">
    <property type="component" value="Unassembled WGS sequence"/>
</dbReference>
<dbReference type="RefSeq" id="WP_157306628.1">
    <property type="nucleotide sequence ID" value="NZ_WRXN01000005.1"/>
</dbReference>
<dbReference type="EMBL" id="WRXN01000005">
    <property type="protein sequence ID" value="MVT09199.1"/>
    <property type="molecule type" value="Genomic_DNA"/>
</dbReference>
<protein>
    <submittedName>
        <fullName evidence="5">Transcriptional regulator</fullName>
    </submittedName>
</protein>
<name>A0A7K1U4D3_9BACT</name>
<evidence type="ECO:0000256" key="3">
    <source>
        <dbReference type="ARBA" id="ARBA00023163"/>
    </source>
</evidence>
<keyword evidence="2" id="KW-0238">DNA-binding</keyword>
<dbReference type="PROSITE" id="PS51118">
    <property type="entry name" value="HTH_HXLR"/>
    <property type="match status" value="1"/>
</dbReference>
<accession>A0A7K1U4D3</accession>
<organism evidence="5 6">
    <name type="scientific">Chitinophaga tropicalis</name>
    <dbReference type="NCBI Taxonomy" id="2683588"/>
    <lineage>
        <taxon>Bacteria</taxon>
        <taxon>Pseudomonadati</taxon>
        <taxon>Bacteroidota</taxon>
        <taxon>Chitinophagia</taxon>
        <taxon>Chitinophagales</taxon>
        <taxon>Chitinophagaceae</taxon>
        <taxon>Chitinophaga</taxon>
    </lineage>
</organism>